<name>A0A5J6Z716_9CORY</name>
<dbReference type="KEGG" id="cuo:CUROG_03395"/>
<feature type="compositionally biased region" description="Gly residues" evidence="1">
    <location>
        <begin position="105"/>
        <end position="116"/>
    </location>
</feature>
<dbReference type="OrthoDB" id="4237360at2"/>
<evidence type="ECO:0000313" key="4">
    <source>
        <dbReference type="Proteomes" id="UP000326711"/>
    </source>
</evidence>
<dbReference type="EMBL" id="CP045032">
    <property type="protein sequence ID" value="QFQ02062.1"/>
    <property type="molecule type" value="Genomic_DNA"/>
</dbReference>
<dbReference type="RefSeq" id="WP_151902473.1">
    <property type="nucleotide sequence ID" value="NZ_CP045032.1"/>
</dbReference>
<evidence type="ECO:0000313" key="3">
    <source>
        <dbReference type="EMBL" id="QFQ02062.1"/>
    </source>
</evidence>
<keyword evidence="2" id="KW-0732">Signal</keyword>
<dbReference type="Proteomes" id="UP000326711">
    <property type="component" value="Chromosome"/>
</dbReference>
<evidence type="ECO:0000256" key="2">
    <source>
        <dbReference type="SAM" id="SignalP"/>
    </source>
</evidence>
<protein>
    <recommendedName>
        <fullName evidence="5">Secreted protein</fullName>
    </recommendedName>
</protein>
<feature type="chain" id="PRO_5038524995" description="Secreted protein" evidence="2">
    <location>
        <begin position="23"/>
        <end position="209"/>
    </location>
</feature>
<feature type="compositionally biased region" description="Low complexity" evidence="1">
    <location>
        <begin position="29"/>
        <end position="52"/>
    </location>
</feature>
<accession>A0A5J6Z716</accession>
<organism evidence="3 4">
    <name type="scientific">Corynebacterium urogenitale</name>
    <dbReference type="NCBI Taxonomy" id="2487892"/>
    <lineage>
        <taxon>Bacteria</taxon>
        <taxon>Bacillati</taxon>
        <taxon>Actinomycetota</taxon>
        <taxon>Actinomycetes</taxon>
        <taxon>Mycobacteriales</taxon>
        <taxon>Corynebacteriaceae</taxon>
        <taxon>Corynebacterium</taxon>
    </lineage>
</organism>
<gene>
    <name evidence="3" type="ORF">CUROG_03395</name>
</gene>
<evidence type="ECO:0008006" key="5">
    <source>
        <dbReference type="Google" id="ProtNLM"/>
    </source>
</evidence>
<evidence type="ECO:0000256" key="1">
    <source>
        <dbReference type="SAM" id="MobiDB-lite"/>
    </source>
</evidence>
<dbReference type="PROSITE" id="PS51257">
    <property type="entry name" value="PROKAR_LIPOPROTEIN"/>
    <property type="match status" value="1"/>
</dbReference>
<feature type="region of interest" description="Disordered" evidence="1">
    <location>
        <begin position="24"/>
        <end position="121"/>
    </location>
</feature>
<proteinExistence type="predicted"/>
<reference evidence="4" key="1">
    <citation type="submission" date="2019-10" db="EMBL/GenBank/DDBJ databases">
        <title>Complete genome sequence of Corynebacterium urogenitalis DSM 108747, isolated from the genital tract of a cow.</title>
        <authorList>
            <person name="Ruckert C."/>
            <person name="Ballas P."/>
            <person name="Wagener K."/>
            <person name="Drillich M."/>
            <person name="Kaempfer P."/>
            <person name="Busse H.-J."/>
            <person name="Ehling-Schulz M."/>
        </authorList>
    </citation>
    <scope>NUCLEOTIDE SEQUENCE [LARGE SCALE GENOMIC DNA]</scope>
    <source>
        <strain evidence="4">LMM 1652</strain>
    </source>
</reference>
<feature type="compositionally biased region" description="Low complexity" evidence="1">
    <location>
        <begin position="65"/>
        <end position="82"/>
    </location>
</feature>
<keyword evidence="4" id="KW-1185">Reference proteome</keyword>
<sequence precursor="true">MKKTSFAIAGACTLLLAACGDAEDTAGNAASSATSAAESMTSKATTTSKSPATPSPAPGDEDGAAEGAEQPAPQPAQNVAAPEPAPAPATGDGSGNADDISNEGGNNGGGGNGGDQPYGTPVVAGPCSLDQLLQPGVTADGTNVVCIRDSNNDSLGIWVKGPAPTGQVARRGDPCDDGYPEHPGHGDKGAVDAQGRIMMCIGDQWTYGP</sequence>
<feature type="signal peptide" evidence="2">
    <location>
        <begin position="1"/>
        <end position="22"/>
    </location>
</feature>
<dbReference type="AlphaFoldDB" id="A0A5J6Z716"/>